<sequence length="185" mass="21183">MQIPQIRMESTFIKLGLDIEKPNQQIEQPQAIQMIEQPQAIVQMEITPGRLTIDQTKAREDVDLKSVFRRTEDAAQSGYQDWMAGLARRAQQGTQLRSIQYKGNTIANQAKANSEREVKQFNIGWVPSPFSVKTDYQPSQLHIDVQVQKPNIQVQTQKPIHEYTPGKVTPEVLEKNQLEIDFVNV</sequence>
<dbReference type="Pfam" id="PF20074">
    <property type="entry name" value="DUF6470"/>
    <property type="match status" value="1"/>
</dbReference>
<dbReference type="Proteomes" id="UP000595254">
    <property type="component" value="Chromosome"/>
</dbReference>
<dbReference type="AlphaFoldDB" id="A0A974S0D9"/>
<evidence type="ECO:0008006" key="3">
    <source>
        <dbReference type="Google" id="ProtNLM"/>
    </source>
</evidence>
<keyword evidence="2" id="KW-1185">Reference proteome</keyword>
<dbReference type="EMBL" id="CP068053">
    <property type="protein sequence ID" value="QQS99154.1"/>
    <property type="molecule type" value="Genomic_DNA"/>
</dbReference>
<reference evidence="1 2" key="1">
    <citation type="submission" date="2021-01" db="EMBL/GenBank/DDBJ databases">
        <title>FDA dAtabase for Regulatory Grade micrObial Sequences (FDA-ARGOS): Supporting development and validation of Infectious Disease Dx tests.</title>
        <authorList>
            <person name="Nelson B."/>
            <person name="Plummer A."/>
            <person name="Tallon L."/>
            <person name="Sadzewicz L."/>
            <person name="Zhao X."/>
            <person name="Boylan J."/>
            <person name="Ott S."/>
            <person name="Bowen H."/>
            <person name="Vavikolanu K."/>
            <person name="Mehta A."/>
            <person name="Aluvathingal J."/>
            <person name="Nadendla S."/>
            <person name="Myers T."/>
            <person name="Yan Y."/>
            <person name="Sichtig H."/>
        </authorList>
    </citation>
    <scope>NUCLEOTIDE SEQUENCE [LARGE SCALE GENOMIC DNA]</scope>
    <source>
        <strain evidence="1 2">FDAARGOS_1161</strain>
    </source>
</reference>
<evidence type="ECO:0000313" key="2">
    <source>
        <dbReference type="Proteomes" id="UP000595254"/>
    </source>
</evidence>
<gene>
    <name evidence="1" type="ORF">I6J18_16095</name>
</gene>
<name>A0A974S0D9_PERPY</name>
<protein>
    <recommendedName>
        <fullName evidence="3">YviE</fullName>
    </recommendedName>
</protein>
<evidence type="ECO:0000313" key="1">
    <source>
        <dbReference type="EMBL" id="QQS99154.1"/>
    </source>
</evidence>
<accession>A0A974S0D9</accession>
<organism evidence="1 2">
    <name type="scientific">Peribacillus psychrosaccharolyticus</name>
    <name type="common">Bacillus psychrosaccharolyticus</name>
    <dbReference type="NCBI Taxonomy" id="1407"/>
    <lineage>
        <taxon>Bacteria</taxon>
        <taxon>Bacillati</taxon>
        <taxon>Bacillota</taxon>
        <taxon>Bacilli</taxon>
        <taxon>Bacillales</taxon>
        <taxon>Bacillaceae</taxon>
        <taxon>Peribacillus</taxon>
    </lineage>
</organism>
<dbReference type="RefSeq" id="WP_040374525.1">
    <property type="nucleotide sequence ID" value="NZ_CP068053.1"/>
</dbReference>
<dbReference type="KEGG" id="ppsr:I6J18_16095"/>
<dbReference type="InterPro" id="IPR045527">
    <property type="entry name" value="DUF6470"/>
</dbReference>
<proteinExistence type="predicted"/>